<name>A0A226DKD9_FOLCA</name>
<evidence type="ECO:0000313" key="12">
    <source>
        <dbReference type="Proteomes" id="UP000198287"/>
    </source>
</evidence>
<dbReference type="GO" id="GO:0007100">
    <property type="term" value="P:mitotic centrosome separation"/>
    <property type="evidence" value="ECO:0007669"/>
    <property type="project" value="TreeGrafter"/>
</dbReference>
<dbReference type="GO" id="GO:0005819">
    <property type="term" value="C:spindle"/>
    <property type="evidence" value="ECO:0007669"/>
    <property type="project" value="UniProtKB-SubCell"/>
</dbReference>
<feature type="compositionally biased region" description="Polar residues" evidence="9">
    <location>
        <begin position="218"/>
        <end position="234"/>
    </location>
</feature>
<dbReference type="GO" id="GO:0007059">
    <property type="term" value="P:chromosome segregation"/>
    <property type="evidence" value="ECO:0007669"/>
    <property type="project" value="TreeGrafter"/>
</dbReference>
<keyword evidence="4" id="KW-0963">Cytoplasm</keyword>
<keyword evidence="5" id="KW-0493">Microtubule</keyword>
<comment type="similarity">
    <text evidence="3">Belongs to the nudE family.</text>
</comment>
<dbReference type="GO" id="GO:0000132">
    <property type="term" value="P:establishment of mitotic spindle orientation"/>
    <property type="evidence" value="ECO:0007669"/>
    <property type="project" value="TreeGrafter"/>
</dbReference>
<feature type="coiled-coil region" evidence="8">
    <location>
        <begin position="39"/>
        <end position="189"/>
    </location>
</feature>
<evidence type="ECO:0000256" key="5">
    <source>
        <dbReference type="ARBA" id="ARBA00022701"/>
    </source>
</evidence>
<comment type="subcellular location">
    <subcellularLocation>
        <location evidence="2">Cytoplasm</location>
        <location evidence="2">Cytoskeleton</location>
        <location evidence="2">Microtubule organizing center</location>
        <location evidence="2">Centrosome</location>
    </subcellularLocation>
    <subcellularLocation>
        <location evidence="1">Cytoplasm</location>
        <location evidence="1">Cytoskeleton</location>
        <location evidence="1">Spindle</location>
    </subcellularLocation>
</comment>
<dbReference type="GO" id="GO:0047496">
    <property type="term" value="P:vesicle transport along microtubule"/>
    <property type="evidence" value="ECO:0007669"/>
    <property type="project" value="TreeGrafter"/>
</dbReference>
<dbReference type="EMBL" id="LNIX01000016">
    <property type="protein sequence ID" value="OXA46012.1"/>
    <property type="molecule type" value="Genomic_DNA"/>
</dbReference>
<feature type="compositionally biased region" description="Basic and acidic residues" evidence="9">
    <location>
        <begin position="260"/>
        <end position="272"/>
    </location>
</feature>
<dbReference type="AlphaFoldDB" id="A0A226DKD9"/>
<dbReference type="OrthoDB" id="5877028at2759"/>
<evidence type="ECO:0000313" key="11">
    <source>
        <dbReference type="EMBL" id="OXA46012.1"/>
    </source>
</evidence>
<feature type="region of interest" description="Disordered" evidence="9">
    <location>
        <begin position="211"/>
        <end position="234"/>
    </location>
</feature>
<evidence type="ECO:0000256" key="4">
    <source>
        <dbReference type="ARBA" id="ARBA00022490"/>
    </source>
</evidence>
<dbReference type="InterPro" id="IPR033494">
    <property type="entry name" value="NUDE"/>
</dbReference>
<protein>
    <submittedName>
        <fullName evidence="11">Nuclear distribution protein nudE-like 1-A</fullName>
    </submittedName>
</protein>
<organism evidence="11 12">
    <name type="scientific">Folsomia candida</name>
    <name type="common">Springtail</name>
    <dbReference type="NCBI Taxonomy" id="158441"/>
    <lineage>
        <taxon>Eukaryota</taxon>
        <taxon>Metazoa</taxon>
        <taxon>Ecdysozoa</taxon>
        <taxon>Arthropoda</taxon>
        <taxon>Hexapoda</taxon>
        <taxon>Collembola</taxon>
        <taxon>Entomobryomorpha</taxon>
        <taxon>Isotomoidea</taxon>
        <taxon>Isotomidae</taxon>
        <taxon>Proisotominae</taxon>
        <taxon>Folsomia</taxon>
    </lineage>
</organism>
<evidence type="ECO:0000256" key="9">
    <source>
        <dbReference type="SAM" id="MobiDB-lite"/>
    </source>
</evidence>
<dbReference type="STRING" id="158441.A0A226DKD9"/>
<feature type="region of interest" description="Disordered" evidence="9">
    <location>
        <begin position="260"/>
        <end position="302"/>
    </location>
</feature>
<dbReference type="InterPro" id="IPR006964">
    <property type="entry name" value="NUDE_dom"/>
</dbReference>
<accession>A0A226DKD9</accession>
<keyword evidence="7" id="KW-0206">Cytoskeleton</keyword>
<dbReference type="OMA" id="MEENSIN"/>
<keyword evidence="12" id="KW-1185">Reference proteome</keyword>
<dbReference type="GO" id="GO:0008017">
    <property type="term" value="F:microtubule binding"/>
    <property type="evidence" value="ECO:0007669"/>
    <property type="project" value="InterPro"/>
</dbReference>
<evidence type="ECO:0000256" key="3">
    <source>
        <dbReference type="ARBA" id="ARBA00007429"/>
    </source>
</evidence>
<dbReference type="GO" id="GO:0005813">
    <property type="term" value="C:centrosome"/>
    <property type="evidence" value="ECO:0007669"/>
    <property type="project" value="UniProtKB-SubCell"/>
</dbReference>
<dbReference type="PANTHER" id="PTHR10921">
    <property type="entry name" value="NUCLEAR DISTRIBUTION PROTEIN NUDE HOMOLOG 1"/>
    <property type="match status" value="1"/>
</dbReference>
<dbReference type="PANTHER" id="PTHR10921:SF1">
    <property type="entry name" value="NUCLEAR DISTRIBUTION PROTEIN NUDE HOMOLOG"/>
    <property type="match status" value="1"/>
</dbReference>
<dbReference type="Pfam" id="PF04880">
    <property type="entry name" value="NUDE_C"/>
    <property type="match status" value="1"/>
</dbReference>
<sequence>MDPADVERLLDFSAVPKFSSSQDEIEFWRRKACSLKKGYEELKQDFEEYQEDSKTLEQELDTQLKQEEHKTKELTACANRLQNDNENLRSRLEQMTAEHNARTAEWTTEITAFRETGEEINHYVRQLEQKNDDLERSNRAAAMSIEDFELKLNQAIERNVYLESELDEKDNLKAMVQRLKDETRDLRYELQVTKQTADHVDSNRLECTPPPAPFNLAKSHQATLSTPTSSSKMSPLSIVNDLLRKVGALENKLTLYPRKEDGSLRKGSKLSDSKNLQNKTGGKQPRRISSSSSSQVKEAIKI</sequence>
<reference evidence="11 12" key="1">
    <citation type="submission" date="2015-12" db="EMBL/GenBank/DDBJ databases">
        <title>The genome of Folsomia candida.</title>
        <authorList>
            <person name="Faddeeva A."/>
            <person name="Derks M.F."/>
            <person name="Anvar Y."/>
            <person name="Smit S."/>
            <person name="Van Straalen N."/>
            <person name="Roelofs D."/>
        </authorList>
    </citation>
    <scope>NUCLEOTIDE SEQUENCE [LARGE SCALE GENOMIC DNA]</scope>
    <source>
        <strain evidence="11 12">VU population</strain>
        <tissue evidence="11">Whole body</tissue>
    </source>
</reference>
<dbReference type="GO" id="GO:0000776">
    <property type="term" value="C:kinetochore"/>
    <property type="evidence" value="ECO:0007669"/>
    <property type="project" value="TreeGrafter"/>
</dbReference>
<proteinExistence type="inferred from homology"/>
<evidence type="ECO:0000259" key="10">
    <source>
        <dbReference type="Pfam" id="PF04880"/>
    </source>
</evidence>
<comment type="caution">
    <text evidence="11">The sequence shown here is derived from an EMBL/GenBank/DDBJ whole genome shotgun (WGS) entry which is preliminary data.</text>
</comment>
<feature type="domain" description="NUDE" evidence="10">
    <location>
        <begin position="144"/>
        <end position="201"/>
    </location>
</feature>
<dbReference type="GO" id="GO:0016477">
    <property type="term" value="P:cell migration"/>
    <property type="evidence" value="ECO:0007669"/>
    <property type="project" value="TreeGrafter"/>
</dbReference>
<dbReference type="GO" id="GO:0051642">
    <property type="term" value="P:centrosome localization"/>
    <property type="evidence" value="ECO:0007669"/>
    <property type="project" value="TreeGrafter"/>
</dbReference>
<evidence type="ECO:0000256" key="8">
    <source>
        <dbReference type="SAM" id="Coils"/>
    </source>
</evidence>
<evidence type="ECO:0000256" key="7">
    <source>
        <dbReference type="ARBA" id="ARBA00023212"/>
    </source>
</evidence>
<evidence type="ECO:0000256" key="2">
    <source>
        <dbReference type="ARBA" id="ARBA00004300"/>
    </source>
</evidence>
<dbReference type="GO" id="GO:0005874">
    <property type="term" value="C:microtubule"/>
    <property type="evidence" value="ECO:0007669"/>
    <property type="project" value="UniProtKB-KW"/>
</dbReference>
<gene>
    <name evidence="11" type="ORF">Fcan01_19362</name>
</gene>
<dbReference type="GO" id="GO:0007020">
    <property type="term" value="P:microtubule nucleation"/>
    <property type="evidence" value="ECO:0007669"/>
    <property type="project" value="TreeGrafter"/>
</dbReference>
<keyword evidence="6 8" id="KW-0175">Coiled coil</keyword>
<dbReference type="GO" id="GO:0005871">
    <property type="term" value="C:kinesin complex"/>
    <property type="evidence" value="ECO:0007669"/>
    <property type="project" value="TreeGrafter"/>
</dbReference>
<evidence type="ECO:0000256" key="1">
    <source>
        <dbReference type="ARBA" id="ARBA00004186"/>
    </source>
</evidence>
<evidence type="ECO:0000256" key="6">
    <source>
        <dbReference type="ARBA" id="ARBA00023054"/>
    </source>
</evidence>
<dbReference type="Gene3D" id="6.10.250.1080">
    <property type="match status" value="1"/>
</dbReference>
<dbReference type="Proteomes" id="UP000198287">
    <property type="component" value="Unassembled WGS sequence"/>
</dbReference>